<dbReference type="Proteomes" id="UP001234202">
    <property type="component" value="Unassembled WGS sequence"/>
</dbReference>
<accession>A0ACC2X640</accession>
<proteinExistence type="predicted"/>
<sequence length="269" mass="30509">MRFTTAIVAAFAIASIGVQALPAPNEPTKPAYTSTVTPSPTHKYEHAKPSDKYEPEPYKPEDDKEHEPEYDIVCKKFAFFHNWDITCGDLTCGPTEGKYIYDCAKDCLENEEYVPFRSEPLVGASLTMALFDIAMSSCDATVSFEGYCYPKTLDYFQASNLVKSKGRDLAIEGCCEDLTENYKKTKCCKFATCLVMVHLAGARTHLPIACVCLPTRIDPDGFLDCCYDKEICTKVYKEKDDYKKEEPKKEEPKKEEPKKEEPKKDDKKW</sequence>
<name>A0ACC2X640_9TREE</name>
<gene>
    <name evidence="1" type="ORF">QFC24_005848</name>
</gene>
<evidence type="ECO:0000313" key="2">
    <source>
        <dbReference type="Proteomes" id="UP001234202"/>
    </source>
</evidence>
<evidence type="ECO:0000313" key="1">
    <source>
        <dbReference type="EMBL" id="KAJ9119377.1"/>
    </source>
</evidence>
<keyword evidence="2" id="KW-1185">Reference proteome</keyword>
<dbReference type="EMBL" id="JASBWV010000025">
    <property type="protein sequence ID" value="KAJ9119377.1"/>
    <property type="molecule type" value="Genomic_DNA"/>
</dbReference>
<reference evidence="1" key="1">
    <citation type="submission" date="2023-04" db="EMBL/GenBank/DDBJ databases">
        <title>Draft Genome sequencing of Naganishia species isolated from polar environments using Oxford Nanopore Technology.</title>
        <authorList>
            <person name="Leo P."/>
            <person name="Venkateswaran K."/>
        </authorList>
    </citation>
    <scope>NUCLEOTIDE SEQUENCE</scope>
    <source>
        <strain evidence="1">DBVPG 5303</strain>
    </source>
</reference>
<protein>
    <submittedName>
        <fullName evidence="1">Uncharacterized protein</fullName>
    </submittedName>
</protein>
<comment type="caution">
    <text evidence="1">The sequence shown here is derived from an EMBL/GenBank/DDBJ whole genome shotgun (WGS) entry which is preliminary data.</text>
</comment>
<organism evidence="1 2">
    <name type="scientific">Naganishia onofrii</name>
    <dbReference type="NCBI Taxonomy" id="1851511"/>
    <lineage>
        <taxon>Eukaryota</taxon>
        <taxon>Fungi</taxon>
        <taxon>Dikarya</taxon>
        <taxon>Basidiomycota</taxon>
        <taxon>Agaricomycotina</taxon>
        <taxon>Tremellomycetes</taxon>
        <taxon>Filobasidiales</taxon>
        <taxon>Filobasidiaceae</taxon>
        <taxon>Naganishia</taxon>
    </lineage>
</organism>